<dbReference type="STRING" id="44941.A0A397VPT7"/>
<dbReference type="AlphaFoldDB" id="A0A397VPT7"/>
<organism evidence="1 2">
    <name type="scientific">Gigaspora rosea</name>
    <dbReference type="NCBI Taxonomy" id="44941"/>
    <lineage>
        <taxon>Eukaryota</taxon>
        <taxon>Fungi</taxon>
        <taxon>Fungi incertae sedis</taxon>
        <taxon>Mucoromycota</taxon>
        <taxon>Glomeromycotina</taxon>
        <taxon>Glomeromycetes</taxon>
        <taxon>Diversisporales</taxon>
        <taxon>Gigasporaceae</taxon>
        <taxon>Gigaspora</taxon>
    </lineage>
</organism>
<keyword evidence="2" id="KW-1185">Reference proteome</keyword>
<gene>
    <name evidence="1" type="ORF">C2G38_2168377</name>
</gene>
<evidence type="ECO:0000313" key="2">
    <source>
        <dbReference type="Proteomes" id="UP000266673"/>
    </source>
</evidence>
<sequence length="133" mass="16584">MENWQDKFENFEILTKWEKQKPIKPRKKSNEYRIVKINFKLYLEIKPQKPGIIFLTDLKHFNLIQNYCCFAHKNKHHKTYYIETKLKKRNIKFHRLLYPEWKMIDHINWSGLDNRECNLRKTTPRENQLNHKK</sequence>
<reference evidence="1 2" key="1">
    <citation type="submission" date="2018-06" db="EMBL/GenBank/DDBJ databases">
        <title>Comparative genomics reveals the genomic features of Rhizophagus irregularis, R. cerebriforme, R. diaphanum and Gigaspora rosea, and their symbiotic lifestyle signature.</title>
        <authorList>
            <person name="Morin E."/>
            <person name="San Clemente H."/>
            <person name="Chen E.C.H."/>
            <person name="De La Providencia I."/>
            <person name="Hainaut M."/>
            <person name="Kuo A."/>
            <person name="Kohler A."/>
            <person name="Murat C."/>
            <person name="Tang N."/>
            <person name="Roy S."/>
            <person name="Loubradou J."/>
            <person name="Henrissat B."/>
            <person name="Grigoriev I.V."/>
            <person name="Corradi N."/>
            <person name="Roux C."/>
            <person name="Martin F.M."/>
        </authorList>
    </citation>
    <scope>NUCLEOTIDE SEQUENCE [LARGE SCALE GENOMIC DNA]</scope>
    <source>
        <strain evidence="1 2">DAOM 194757</strain>
    </source>
</reference>
<accession>A0A397VPT7</accession>
<dbReference type="SUPFAM" id="SSF54060">
    <property type="entry name" value="His-Me finger endonucleases"/>
    <property type="match status" value="1"/>
</dbReference>
<evidence type="ECO:0008006" key="3">
    <source>
        <dbReference type="Google" id="ProtNLM"/>
    </source>
</evidence>
<name>A0A397VPT7_9GLOM</name>
<dbReference type="Proteomes" id="UP000266673">
    <property type="component" value="Unassembled WGS sequence"/>
</dbReference>
<evidence type="ECO:0000313" key="1">
    <source>
        <dbReference type="EMBL" id="RIB24520.1"/>
    </source>
</evidence>
<dbReference type="EMBL" id="QKWP01000213">
    <property type="protein sequence ID" value="RIB24520.1"/>
    <property type="molecule type" value="Genomic_DNA"/>
</dbReference>
<dbReference type="InterPro" id="IPR044925">
    <property type="entry name" value="His-Me_finger_sf"/>
</dbReference>
<dbReference type="OrthoDB" id="2426404at2759"/>
<comment type="caution">
    <text evidence="1">The sequence shown here is derived from an EMBL/GenBank/DDBJ whole genome shotgun (WGS) entry which is preliminary data.</text>
</comment>
<protein>
    <recommendedName>
        <fullName evidence="3">HNH nuclease domain-containing protein</fullName>
    </recommendedName>
</protein>
<proteinExistence type="predicted"/>